<keyword evidence="7" id="KW-1185">Reference proteome</keyword>
<dbReference type="PANTHER" id="PTHR23048">
    <property type="entry name" value="MYOSIN LIGHT CHAIN 1, 3"/>
    <property type="match status" value="1"/>
</dbReference>
<reference evidence="5" key="1">
    <citation type="submission" date="2023-06" db="EMBL/GenBank/DDBJ databases">
        <authorList>
            <person name="Kurt Z."/>
        </authorList>
    </citation>
    <scope>NUCLEOTIDE SEQUENCE</scope>
</reference>
<evidence type="ECO:0000259" key="4">
    <source>
        <dbReference type="PROSITE" id="PS50222"/>
    </source>
</evidence>
<dbReference type="SUPFAM" id="SSF47473">
    <property type="entry name" value="EF-hand"/>
    <property type="match status" value="1"/>
</dbReference>
<dbReference type="InterPro" id="IPR002048">
    <property type="entry name" value="EF_hand_dom"/>
</dbReference>
<keyword evidence="1" id="KW-0677">Repeat</keyword>
<dbReference type="Gene3D" id="1.10.238.10">
    <property type="entry name" value="EF-hand"/>
    <property type="match status" value="2"/>
</dbReference>
<dbReference type="PANTHER" id="PTHR23048:SF0">
    <property type="entry name" value="CALMODULIN LIKE 3"/>
    <property type="match status" value="1"/>
</dbReference>
<dbReference type="PROSITE" id="PS00018">
    <property type="entry name" value="EF_HAND_1"/>
    <property type="match status" value="2"/>
</dbReference>
<evidence type="ECO:0000256" key="1">
    <source>
        <dbReference type="ARBA" id="ARBA00022737"/>
    </source>
</evidence>
<dbReference type="Proteomes" id="UP001642409">
    <property type="component" value="Unassembled WGS sequence"/>
</dbReference>
<dbReference type="PROSITE" id="PS50222">
    <property type="entry name" value="EF_HAND_2"/>
    <property type="match status" value="2"/>
</dbReference>
<sequence length="175" mass="20375">MGCAPETPKTSNMNDSSHDSSQQQVRKKFIVPDKQLVQEAFNNLDKDNNQKIDKNEILELMKSLNKPITLETLKRAFNYSDQNEDALLNFEEFFHFYYVLLNSEEDQNLMAFLFFDYNCSGSIDSKELWKLARKLGHPVDATMIEKMHRSLADNEDQTLSYELFKLLHKELIGLG</sequence>
<evidence type="ECO:0000256" key="3">
    <source>
        <dbReference type="SAM" id="MobiDB-lite"/>
    </source>
</evidence>
<comment type="caution">
    <text evidence="5">The sequence shown here is derived from an EMBL/GenBank/DDBJ whole genome shotgun (WGS) entry which is preliminary data.</text>
</comment>
<organism evidence="5">
    <name type="scientific">Hexamita inflata</name>
    <dbReference type="NCBI Taxonomy" id="28002"/>
    <lineage>
        <taxon>Eukaryota</taxon>
        <taxon>Metamonada</taxon>
        <taxon>Diplomonadida</taxon>
        <taxon>Hexamitidae</taxon>
        <taxon>Hexamitinae</taxon>
        <taxon>Hexamita</taxon>
    </lineage>
</organism>
<evidence type="ECO:0000313" key="5">
    <source>
        <dbReference type="EMBL" id="CAI9938089.1"/>
    </source>
</evidence>
<feature type="region of interest" description="Disordered" evidence="3">
    <location>
        <begin position="1"/>
        <end position="26"/>
    </location>
</feature>
<evidence type="ECO:0000313" key="6">
    <source>
        <dbReference type="EMBL" id="CAL6014912.1"/>
    </source>
</evidence>
<proteinExistence type="predicted"/>
<dbReference type="InterPro" id="IPR011992">
    <property type="entry name" value="EF-hand-dom_pair"/>
</dbReference>
<evidence type="ECO:0000256" key="2">
    <source>
        <dbReference type="ARBA" id="ARBA00022837"/>
    </source>
</evidence>
<feature type="compositionally biased region" description="Polar residues" evidence="3">
    <location>
        <begin position="8"/>
        <end position="24"/>
    </location>
</feature>
<protein>
    <submittedName>
        <fullName evidence="5">EF hand domain-containing protein</fullName>
    </submittedName>
    <submittedName>
        <fullName evidence="6">EF_hand domain-containing protein</fullName>
    </submittedName>
</protein>
<dbReference type="AlphaFoldDB" id="A0AA86PNJ8"/>
<dbReference type="Pfam" id="PF13499">
    <property type="entry name" value="EF-hand_7"/>
    <property type="match status" value="1"/>
</dbReference>
<gene>
    <name evidence="6" type="ORF">HINF_LOCUS24500</name>
    <name evidence="5" type="ORF">HINF_LOCUS25734</name>
</gene>
<dbReference type="GO" id="GO:0016460">
    <property type="term" value="C:myosin II complex"/>
    <property type="evidence" value="ECO:0007669"/>
    <property type="project" value="TreeGrafter"/>
</dbReference>
<accession>A0AA86PNJ8</accession>
<feature type="domain" description="EF-hand" evidence="4">
    <location>
        <begin position="68"/>
        <end position="103"/>
    </location>
</feature>
<dbReference type="EMBL" id="CAXDID020000071">
    <property type="protein sequence ID" value="CAL6014912.1"/>
    <property type="molecule type" value="Genomic_DNA"/>
</dbReference>
<feature type="domain" description="EF-hand" evidence="4">
    <location>
        <begin position="32"/>
        <end position="67"/>
    </location>
</feature>
<reference evidence="6 7" key="2">
    <citation type="submission" date="2024-07" db="EMBL/GenBank/DDBJ databases">
        <authorList>
            <person name="Akdeniz Z."/>
        </authorList>
    </citation>
    <scope>NUCLEOTIDE SEQUENCE [LARGE SCALE GENOMIC DNA]</scope>
</reference>
<dbReference type="GO" id="GO:0005509">
    <property type="term" value="F:calcium ion binding"/>
    <property type="evidence" value="ECO:0007669"/>
    <property type="project" value="InterPro"/>
</dbReference>
<evidence type="ECO:0000313" key="7">
    <source>
        <dbReference type="Proteomes" id="UP001642409"/>
    </source>
</evidence>
<dbReference type="InterPro" id="IPR050230">
    <property type="entry name" value="CALM/Myosin/TropC-like"/>
</dbReference>
<keyword evidence="2" id="KW-0106">Calcium</keyword>
<dbReference type="EMBL" id="CATOUU010000653">
    <property type="protein sequence ID" value="CAI9938089.1"/>
    <property type="molecule type" value="Genomic_DNA"/>
</dbReference>
<dbReference type="InterPro" id="IPR018247">
    <property type="entry name" value="EF_Hand_1_Ca_BS"/>
</dbReference>
<name>A0AA86PNJ8_9EUKA</name>
<dbReference type="SMART" id="SM00054">
    <property type="entry name" value="EFh"/>
    <property type="match status" value="3"/>
</dbReference>